<evidence type="ECO:0000256" key="3">
    <source>
        <dbReference type="ARBA" id="ARBA00022803"/>
    </source>
</evidence>
<keyword evidence="8" id="KW-1185">Reference proteome</keyword>
<comment type="caution">
    <text evidence="7">The sequence shown here is derived from an EMBL/GenBank/DDBJ whole genome shotgun (WGS) entry which is preliminary data.</text>
</comment>
<sequence length="339" mass="36381">MALFIVLAALLAILAVAFVLRPLWRSRPASAAGLTGALLLSTAGLYWLVGTPASLDPVAQRAPASIEEAIAQLEGDLQRDPRQIDGWRLLGRAYRERQQPEKSRDAYAKAAALAPDNDDVQVEYAESRALANPQHRFDQEAVASLEVVLKRSPQHQRARWFLGIAQRQADKPAEAAQTWEPLLAMVDENTAATLRPQIDAARTAAGLPPLPAAEKNAQPAAGATALTVKVSLDPDFASRVRLRGDASVFVIARKPGGPPMPVAVEKHSLQELPLTVVLDDADGPMPTQKLSALQEVEIVARLSASGNAMRQEGDLESEPMRVALPAKQPVELVIGAKSL</sequence>
<accession>A0ABT0MG42</accession>
<evidence type="ECO:0000313" key="7">
    <source>
        <dbReference type="EMBL" id="MCL1633834.1"/>
    </source>
</evidence>
<evidence type="ECO:0000256" key="2">
    <source>
        <dbReference type="ARBA" id="ARBA00022748"/>
    </source>
</evidence>
<organism evidence="7 8">
    <name type="scientific">Luteimonas galliterrae</name>
    <dbReference type="NCBI Taxonomy" id="2940486"/>
    <lineage>
        <taxon>Bacteria</taxon>
        <taxon>Pseudomonadati</taxon>
        <taxon>Pseudomonadota</taxon>
        <taxon>Gammaproteobacteria</taxon>
        <taxon>Lysobacterales</taxon>
        <taxon>Lysobacteraceae</taxon>
        <taxon>Luteimonas</taxon>
    </lineage>
</organism>
<feature type="domain" description="Cytochrome c-type biogenesis protein H Ig-like" evidence="5">
    <location>
        <begin position="226"/>
        <end position="334"/>
    </location>
</feature>
<evidence type="ECO:0000259" key="6">
    <source>
        <dbReference type="Pfam" id="PF23914"/>
    </source>
</evidence>
<evidence type="ECO:0000313" key="8">
    <source>
        <dbReference type="Proteomes" id="UP001431217"/>
    </source>
</evidence>
<dbReference type="InterPro" id="IPR051263">
    <property type="entry name" value="C-type_cytochrome_biogenesis"/>
</dbReference>
<dbReference type="InterPro" id="IPR056413">
    <property type="entry name" value="TPR_CcmH_CycH"/>
</dbReference>
<feature type="domain" description="Cytochrome c-type biogenesis protein H TPR" evidence="6">
    <location>
        <begin position="75"/>
        <end position="190"/>
    </location>
</feature>
<feature type="repeat" description="TPR" evidence="4">
    <location>
        <begin position="84"/>
        <end position="117"/>
    </location>
</feature>
<evidence type="ECO:0000256" key="1">
    <source>
        <dbReference type="ARBA" id="ARBA00022737"/>
    </source>
</evidence>
<keyword evidence="1" id="KW-0677">Repeat</keyword>
<dbReference type="SUPFAM" id="SSF48452">
    <property type="entry name" value="TPR-like"/>
    <property type="match status" value="1"/>
</dbReference>
<dbReference type="Proteomes" id="UP001431217">
    <property type="component" value="Unassembled WGS sequence"/>
</dbReference>
<name>A0ABT0MG42_9GAMM</name>
<evidence type="ECO:0000259" key="5">
    <source>
        <dbReference type="Pfam" id="PF23892"/>
    </source>
</evidence>
<dbReference type="PANTHER" id="PTHR47870:SF1">
    <property type="entry name" value="CYTOCHROME C-TYPE BIOGENESIS PROTEIN CCMH"/>
    <property type="match status" value="1"/>
</dbReference>
<gene>
    <name evidence="7" type="ORF">M2650_04140</name>
</gene>
<dbReference type="PROSITE" id="PS50005">
    <property type="entry name" value="TPR"/>
    <property type="match status" value="1"/>
</dbReference>
<protein>
    <submittedName>
        <fullName evidence="7">Tetratricopeptide repeat protein</fullName>
    </submittedName>
</protein>
<dbReference type="EMBL" id="JAMBEP010000001">
    <property type="protein sequence ID" value="MCL1633834.1"/>
    <property type="molecule type" value="Genomic_DNA"/>
</dbReference>
<keyword evidence="3 4" id="KW-0802">TPR repeat</keyword>
<keyword evidence="2" id="KW-0201">Cytochrome c-type biogenesis</keyword>
<dbReference type="Pfam" id="PF23892">
    <property type="entry name" value="Ig_CycH"/>
    <property type="match status" value="1"/>
</dbReference>
<evidence type="ECO:0000256" key="4">
    <source>
        <dbReference type="PROSITE-ProRule" id="PRU00339"/>
    </source>
</evidence>
<dbReference type="Pfam" id="PF23914">
    <property type="entry name" value="TPR_CcmH_CycH"/>
    <property type="match status" value="1"/>
</dbReference>
<dbReference type="Gene3D" id="1.25.40.10">
    <property type="entry name" value="Tetratricopeptide repeat domain"/>
    <property type="match status" value="1"/>
</dbReference>
<dbReference type="InterPro" id="IPR056412">
    <property type="entry name" value="Ig_CycH"/>
</dbReference>
<proteinExistence type="predicted"/>
<reference evidence="7 8" key="1">
    <citation type="submission" date="2022-05" db="EMBL/GenBank/DDBJ databases">
        <title>Luteimonas sp. SX5, whole genome shotgun sequencing project.</title>
        <authorList>
            <person name="Zhao G."/>
            <person name="Shen L."/>
        </authorList>
    </citation>
    <scope>NUCLEOTIDE SEQUENCE [LARGE SCALE GENOMIC DNA]</scope>
    <source>
        <strain evidence="7 8">SX5</strain>
    </source>
</reference>
<dbReference type="PANTHER" id="PTHR47870">
    <property type="entry name" value="CYTOCHROME C-TYPE BIOGENESIS PROTEIN CCMH"/>
    <property type="match status" value="1"/>
</dbReference>
<dbReference type="InterPro" id="IPR011990">
    <property type="entry name" value="TPR-like_helical_dom_sf"/>
</dbReference>
<dbReference type="RefSeq" id="WP_249471566.1">
    <property type="nucleotide sequence ID" value="NZ_JAMBEP010000001.1"/>
</dbReference>
<dbReference type="InterPro" id="IPR019734">
    <property type="entry name" value="TPR_rpt"/>
</dbReference>